<dbReference type="Gene3D" id="1.10.1200.10">
    <property type="entry name" value="ACP-like"/>
    <property type="match status" value="1"/>
</dbReference>
<sequence>MNINTLLLKYQEKGILLYVENDKLCYESPQNVVDETIKEEIRKYKEEILEYLIHGGNNQIISDENNKYEPFSLSSIQSSYMLGSSQTYDYGGMNCKIYSEFKYPKLDLNKLQLAWENVVKNNDMLHAMMLKNGTQKILDNWEVPRIKEWDFKNCTYDEVQKHLLEIREILFNKKYSVETWPLFDMGITQTSDSSILHFSLDMIIADFVSISIIMNELESYYFEDFKSIQKTLSFRDVIVFNENRNKFPSHLSKMERDRKYWTERISQMPDAPKIPMRNNRSVETKQFNLLLENKKIVELEEVCKKYRISLSSLILAVYVETLSRWSGNNHFCVNITLNKRDKLHSEIDRIVGDFTTTNLLEVQLFKKSRFIDRALQIQNQLWRDIEHSTYSGVDVIRHLSKEKKRNIVMPYVYTSTLGIENNDNINKITKYGNLEYKISQTPQVLIDCQVMRGNNGIFITWDYKDVFPENMIKDAFESFSTALLEGVQNNLYEENEIIKISKKTNNIRSIVNNTSKNFEPKTLIDGFYNNVRDCPKLEAVKFEETSYSYEILGRYVATIQSILRSKGCIKGDIVAIDLKRGVWQIAATMGCLMNGLIYLPLAQDQPIDRKNRILSSSKAKCVITSNSSIYEENSNYLNEIKILNVDCIDKIVNEELEINNVEPDDIAYVIYTSGSTGEPKGVIISHKAAMNTITDIIGKFNITNKDKVLCLSNLAFDLSVFDIFGLLTVGGTLIIPQNNKDLVEWQKLIESEKITIWNTVPAQMEMFASYLKAEQLKGADSLRLVMLSGDWIPVNLPIRIRELFKNTDIVSLGGATEASIWSIFHIIDPTHRYEKSIPYGKPLSNQEFYVLDNDLNTCPDWVEGRLYIAGEGLANGYLNDPKLSSEKFIMHEKLKKRLYDTGDNGRYHPDGTIEFLGRVDGQVKIRGHRVELAELESVANSFPKVDTSVAILSNKNKNSIILFVKISNTIQSEKNEDIESILESELKEYLGMKLPNYMMPSYIKFISEIPLTQNCKIDRNKLADFFIEDFIEESSTLSEMERRIKIIWEKILDTRRIELDDNFYNVGGDSLLAAKIVASIKEEFDTIKKLNWDELMVALIEKPTIRELSDYIERLEMSNESKNINYDSEKVVTNDLNNLIFLRSNPESDTTKVFVHDGSGTLNAYSNLFQHLSKVNDNVIGIICNDMEQYLRTEDKKVISQLGQKYAEEIYNANAKLKKIELIGYCIGGFISVEMAKILAEKGVEIVSVTCIDSIPMNVVADNDILLEKAFGMTMGADVGKLGYFDDNVIYDAIFQLKEKYGEKFSDDRYLELGDSYPTVKEDYIKLSKISKTDRIRRIYDYISKKNIEFEKNVTKEQFEGVFELFKKSFRAIKYYEPEVYFGKVNLLLCDNTPLGTMTTSKPDVIEYWNKFLVGDLEKKDILGTHVDCLTEEYYESVLRGLF</sequence>
<dbReference type="InterPro" id="IPR020459">
    <property type="entry name" value="AMP-binding"/>
</dbReference>
<dbReference type="InterPro" id="IPR020845">
    <property type="entry name" value="AMP-binding_CS"/>
</dbReference>
<name>A0A2U1E5E2_9FIRM</name>
<dbReference type="GO" id="GO:0005737">
    <property type="term" value="C:cytoplasm"/>
    <property type="evidence" value="ECO:0007669"/>
    <property type="project" value="TreeGrafter"/>
</dbReference>
<dbReference type="Pfam" id="PF00501">
    <property type="entry name" value="AMP-binding"/>
    <property type="match status" value="1"/>
</dbReference>
<accession>A0A2U1E5E2</accession>
<dbReference type="RefSeq" id="WP_116479665.1">
    <property type="nucleotide sequence ID" value="NZ_QEKV01000002.1"/>
</dbReference>
<comment type="cofactor">
    <cofactor evidence="1">
        <name>pantetheine 4'-phosphate</name>
        <dbReference type="ChEBI" id="CHEBI:47942"/>
    </cofactor>
</comment>
<evidence type="ECO:0000256" key="3">
    <source>
        <dbReference type="ARBA" id="ARBA00022598"/>
    </source>
</evidence>
<dbReference type="EMBL" id="QEKV01000002">
    <property type="protein sequence ID" value="PVY95166.1"/>
    <property type="molecule type" value="Genomic_DNA"/>
</dbReference>
<keyword evidence="3" id="KW-0436">Ligase</keyword>
<dbReference type="Gene3D" id="3.40.50.12780">
    <property type="entry name" value="N-terminal domain of ligase-like"/>
    <property type="match status" value="1"/>
</dbReference>
<dbReference type="Proteomes" id="UP000245793">
    <property type="component" value="Unassembled WGS sequence"/>
</dbReference>
<dbReference type="PANTHER" id="PTHR45527:SF10">
    <property type="entry name" value="PYOCHELIN SYNTHASE PCHF"/>
    <property type="match status" value="1"/>
</dbReference>
<dbReference type="InterPro" id="IPR000873">
    <property type="entry name" value="AMP-dep_synth/lig_dom"/>
</dbReference>
<dbReference type="InterPro" id="IPR044894">
    <property type="entry name" value="TubC_N_sf"/>
</dbReference>
<feature type="domain" description="Carrier" evidence="4">
    <location>
        <begin position="1035"/>
        <end position="1116"/>
    </location>
</feature>
<dbReference type="Pfam" id="PF13193">
    <property type="entry name" value="AMP-binding_C"/>
    <property type="match status" value="1"/>
</dbReference>
<evidence type="ECO:0000313" key="5">
    <source>
        <dbReference type="EMBL" id="PVY95166.1"/>
    </source>
</evidence>
<dbReference type="PANTHER" id="PTHR45527">
    <property type="entry name" value="NONRIBOSOMAL PEPTIDE SYNTHETASE"/>
    <property type="match status" value="1"/>
</dbReference>
<dbReference type="PRINTS" id="PR00154">
    <property type="entry name" value="AMPBINDING"/>
</dbReference>
<dbReference type="PROSITE" id="PS00455">
    <property type="entry name" value="AMP_BINDING"/>
    <property type="match status" value="1"/>
</dbReference>
<evidence type="ECO:0000256" key="1">
    <source>
        <dbReference type="ARBA" id="ARBA00001957"/>
    </source>
</evidence>
<reference evidence="5 6" key="1">
    <citation type="submission" date="2018-04" db="EMBL/GenBank/DDBJ databases">
        <title>Genomic Encyclopedia of Type Strains, Phase IV (KMG-IV): sequencing the most valuable type-strain genomes for metagenomic binning, comparative biology and taxonomic classification.</title>
        <authorList>
            <person name="Goeker M."/>
        </authorList>
    </citation>
    <scope>NUCLEOTIDE SEQUENCE [LARGE SCALE GENOMIC DNA]</scope>
    <source>
        <strain evidence="5 6">DSM 20705</strain>
    </source>
</reference>
<dbReference type="InterPro" id="IPR010071">
    <property type="entry name" value="AA_adenyl_dom"/>
</dbReference>
<comment type="pathway">
    <text evidence="2">Siderophore biosynthesis.</text>
</comment>
<dbReference type="NCBIfam" id="TIGR01733">
    <property type="entry name" value="AA-adenyl-dom"/>
    <property type="match status" value="1"/>
</dbReference>
<dbReference type="InterPro" id="IPR023213">
    <property type="entry name" value="CAT-like_dom_sf"/>
</dbReference>
<dbReference type="Gene3D" id="3.30.300.30">
    <property type="match status" value="1"/>
</dbReference>
<dbReference type="InterPro" id="IPR036736">
    <property type="entry name" value="ACP-like_sf"/>
</dbReference>
<dbReference type="CDD" id="cd19535">
    <property type="entry name" value="Cyc_NRPS"/>
    <property type="match status" value="1"/>
</dbReference>
<dbReference type="SUPFAM" id="SSF53474">
    <property type="entry name" value="alpha/beta-Hydrolases"/>
    <property type="match status" value="1"/>
</dbReference>
<dbReference type="SUPFAM" id="SSF52777">
    <property type="entry name" value="CoA-dependent acyltransferases"/>
    <property type="match status" value="2"/>
</dbReference>
<dbReference type="GO" id="GO:0031177">
    <property type="term" value="F:phosphopantetheine binding"/>
    <property type="evidence" value="ECO:0007669"/>
    <property type="project" value="TreeGrafter"/>
</dbReference>
<dbReference type="InterPro" id="IPR057737">
    <property type="entry name" value="Condensation_MtbB-like"/>
</dbReference>
<dbReference type="Pfam" id="PF00550">
    <property type="entry name" value="PP-binding"/>
    <property type="match status" value="1"/>
</dbReference>
<dbReference type="InterPro" id="IPR045851">
    <property type="entry name" value="AMP-bd_C_sf"/>
</dbReference>
<dbReference type="GO" id="GO:0043041">
    <property type="term" value="P:amino acid activation for nonribosomal peptide biosynthetic process"/>
    <property type="evidence" value="ECO:0007669"/>
    <property type="project" value="TreeGrafter"/>
</dbReference>
<dbReference type="GO" id="GO:0044550">
    <property type="term" value="P:secondary metabolite biosynthetic process"/>
    <property type="evidence" value="ECO:0007669"/>
    <property type="project" value="TreeGrafter"/>
</dbReference>
<proteinExistence type="predicted"/>
<evidence type="ECO:0000259" key="4">
    <source>
        <dbReference type="PROSITE" id="PS50075"/>
    </source>
</evidence>
<organism evidence="5 6">
    <name type="scientific">Ezakiella coagulans</name>
    <dbReference type="NCBI Taxonomy" id="46507"/>
    <lineage>
        <taxon>Bacteria</taxon>
        <taxon>Bacillati</taxon>
        <taxon>Bacillota</taxon>
        <taxon>Tissierellia</taxon>
        <taxon>Ezakiella</taxon>
    </lineage>
</organism>
<dbReference type="InterPro" id="IPR009081">
    <property type="entry name" value="PP-bd_ACP"/>
</dbReference>
<dbReference type="GO" id="GO:0016874">
    <property type="term" value="F:ligase activity"/>
    <property type="evidence" value="ECO:0007669"/>
    <property type="project" value="UniProtKB-KW"/>
</dbReference>
<dbReference type="Pfam" id="PF00668">
    <property type="entry name" value="Condensation"/>
    <property type="match status" value="1"/>
</dbReference>
<dbReference type="Pfam" id="PF18563">
    <property type="entry name" value="TubC_N"/>
    <property type="match status" value="1"/>
</dbReference>
<dbReference type="InterPro" id="IPR025110">
    <property type="entry name" value="AMP-bd_C"/>
</dbReference>
<dbReference type="InterPro" id="IPR041464">
    <property type="entry name" value="TubC_N"/>
</dbReference>
<evidence type="ECO:0000256" key="2">
    <source>
        <dbReference type="ARBA" id="ARBA00004924"/>
    </source>
</evidence>
<dbReference type="PROSITE" id="PS50075">
    <property type="entry name" value="CARRIER"/>
    <property type="match status" value="1"/>
</dbReference>
<dbReference type="SUPFAM" id="SSF56801">
    <property type="entry name" value="Acetyl-CoA synthetase-like"/>
    <property type="match status" value="1"/>
</dbReference>
<dbReference type="Gene3D" id="3.40.50.1820">
    <property type="entry name" value="alpha/beta hydrolase"/>
    <property type="match status" value="1"/>
</dbReference>
<dbReference type="GO" id="GO:0008610">
    <property type="term" value="P:lipid biosynthetic process"/>
    <property type="evidence" value="ECO:0007669"/>
    <property type="project" value="UniProtKB-ARBA"/>
</dbReference>
<keyword evidence="6" id="KW-1185">Reference proteome</keyword>
<dbReference type="Gene3D" id="1.10.10.1830">
    <property type="entry name" value="Non-ribosomal peptide synthase, adenylation domain"/>
    <property type="match status" value="1"/>
</dbReference>
<dbReference type="Gene3D" id="3.30.559.10">
    <property type="entry name" value="Chloramphenicol acetyltransferase-like domain"/>
    <property type="match status" value="1"/>
</dbReference>
<comment type="caution">
    <text evidence="5">The sequence shown here is derived from an EMBL/GenBank/DDBJ whole genome shotgun (WGS) entry which is preliminary data.</text>
</comment>
<dbReference type="InterPro" id="IPR001242">
    <property type="entry name" value="Condensation_dom"/>
</dbReference>
<dbReference type="SUPFAM" id="SSF47336">
    <property type="entry name" value="ACP-like"/>
    <property type="match status" value="1"/>
</dbReference>
<dbReference type="InterPro" id="IPR042099">
    <property type="entry name" value="ANL_N_sf"/>
</dbReference>
<dbReference type="InterPro" id="IPR029058">
    <property type="entry name" value="AB_hydrolase_fold"/>
</dbReference>
<evidence type="ECO:0000313" key="6">
    <source>
        <dbReference type="Proteomes" id="UP000245793"/>
    </source>
</evidence>
<dbReference type="Gene3D" id="3.30.559.30">
    <property type="entry name" value="Nonribosomal peptide synthetase, condensation domain"/>
    <property type="match status" value="1"/>
</dbReference>
<protein>
    <submittedName>
        <fullName evidence="5">Amino acid adenylation domain-containing protein</fullName>
    </submittedName>
</protein>
<gene>
    <name evidence="5" type="ORF">C7381_10254</name>
</gene>